<name>A0A9W9ZR53_9CNID</name>
<accession>A0A9W9ZR53</accession>
<reference evidence="1" key="1">
    <citation type="submission" date="2023-01" db="EMBL/GenBank/DDBJ databases">
        <title>Genome assembly of the deep-sea coral Lophelia pertusa.</title>
        <authorList>
            <person name="Herrera S."/>
            <person name="Cordes E."/>
        </authorList>
    </citation>
    <scope>NUCLEOTIDE SEQUENCE</scope>
    <source>
        <strain evidence="1">USNM1676648</strain>
        <tissue evidence="1">Polyp</tissue>
    </source>
</reference>
<keyword evidence="2" id="KW-1185">Reference proteome</keyword>
<evidence type="ECO:0000313" key="1">
    <source>
        <dbReference type="EMBL" id="KAJ7385915.1"/>
    </source>
</evidence>
<gene>
    <name evidence="1" type="ORF">OS493_012243</name>
</gene>
<proteinExistence type="predicted"/>
<sequence>MDNHITGKQFYFYWNAGFEMGSDEEEDIMMNESPELPAYDPEPAARSLLPPVNPPAVQWTLGDSTSVPILPIPVRSSIALSKRATDIRRRVQLKGLMQQVPNTLPVRPSAVLNLGKSIAVPATKLTGRESNNELF</sequence>
<dbReference type="OrthoDB" id="301415at2759"/>
<protein>
    <submittedName>
        <fullName evidence="1">Uncharacterized protein</fullName>
    </submittedName>
</protein>
<evidence type="ECO:0000313" key="2">
    <source>
        <dbReference type="Proteomes" id="UP001163046"/>
    </source>
</evidence>
<dbReference type="EMBL" id="MU825878">
    <property type="protein sequence ID" value="KAJ7385915.1"/>
    <property type="molecule type" value="Genomic_DNA"/>
</dbReference>
<organism evidence="1 2">
    <name type="scientific">Desmophyllum pertusum</name>
    <dbReference type="NCBI Taxonomy" id="174260"/>
    <lineage>
        <taxon>Eukaryota</taxon>
        <taxon>Metazoa</taxon>
        <taxon>Cnidaria</taxon>
        <taxon>Anthozoa</taxon>
        <taxon>Hexacorallia</taxon>
        <taxon>Scleractinia</taxon>
        <taxon>Caryophylliina</taxon>
        <taxon>Caryophylliidae</taxon>
        <taxon>Desmophyllum</taxon>
    </lineage>
</organism>
<comment type="caution">
    <text evidence="1">The sequence shown here is derived from an EMBL/GenBank/DDBJ whole genome shotgun (WGS) entry which is preliminary data.</text>
</comment>
<dbReference type="Proteomes" id="UP001163046">
    <property type="component" value="Unassembled WGS sequence"/>
</dbReference>
<dbReference type="AlphaFoldDB" id="A0A9W9ZR53"/>